<name>M4NKE5_9GAMM</name>
<proteinExistence type="predicted"/>
<reference evidence="1 2" key="1">
    <citation type="submission" date="2012-04" db="EMBL/GenBank/DDBJ databases">
        <title>Complete genome of Rhodanobacter sp. 2APBS1.</title>
        <authorList>
            <consortium name="US DOE Joint Genome Institute"/>
            <person name="Huntemann M."/>
            <person name="Wei C.-L."/>
            <person name="Han J."/>
            <person name="Detter J.C."/>
            <person name="Han C."/>
            <person name="Tapia R."/>
            <person name="Munk A.C.C."/>
            <person name="Chen A."/>
            <person name="Krypides N."/>
            <person name="Mavromatis K."/>
            <person name="Markowitz V."/>
            <person name="Szeto E."/>
            <person name="Ivanova N."/>
            <person name="Mikhailova N."/>
            <person name="Ovchinnikova G."/>
            <person name="Pagani I."/>
            <person name="Pati A."/>
            <person name="Goodwin L."/>
            <person name="Peters L."/>
            <person name="Pitluck S."/>
            <person name="Woyke T."/>
            <person name="Prakash O."/>
            <person name="Elkins J."/>
            <person name="Brown S."/>
            <person name="Palumbo A."/>
            <person name="Hemme C."/>
            <person name="Zhou J."/>
            <person name="Watson D."/>
            <person name="Jardine P."/>
            <person name="Kostka J."/>
            <person name="Green S."/>
        </authorList>
    </citation>
    <scope>NUCLEOTIDE SEQUENCE [LARGE SCALE GENOMIC DNA]</scope>
    <source>
        <strain evidence="1 2">2APBS1</strain>
    </source>
</reference>
<keyword evidence="2" id="KW-1185">Reference proteome</keyword>
<dbReference type="PANTHER" id="PTHR43224:SF1">
    <property type="entry name" value="AMIDINOTRANSFERASE"/>
    <property type="match status" value="1"/>
</dbReference>
<dbReference type="AlphaFoldDB" id="M4NKE5"/>
<evidence type="ECO:0000313" key="1">
    <source>
        <dbReference type="EMBL" id="AGG90542.1"/>
    </source>
</evidence>
<accession>M4NKE5</accession>
<dbReference type="EMBL" id="CP003470">
    <property type="protein sequence ID" value="AGG90542.1"/>
    <property type="molecule type" value="Genomic_DNA"/>
</dbReference>
<dbReference type="Proteomes" id="UP000011859">
    <property type="component" value="Chromosome"/>
</dbReference>
<dbReference type="eggNOG" id="COG4874">
    <property type="taxonomic scope" value="Bacteria"/>
</dbReference>
<organism evidence="1 2">
    <name type="scientific">Rhodanobacter denitrificans</name>
    <dbReference type="NCBI Taxonomy" id="666685"/>
    <lineage>
        <taxon>Bacteria</taxon>
        <taxon>Pseudomonadati</taxon>
        <taxon>Pseudomonadota</taxon>
        <taxon>Gammaproteobacteria</taxon>
        <taxon>Lysobacterales</taxon>
        <taxon>Rhodanobacteraceae</taxon>
        <taxon>Rhodanobacter</taxon>
    </lineage>
</organism>
<protein>
    <recommendedName>
        <fullName evidence="3">Amidinotransferase</fullName>
    </recommendedName>
</protein>
<gene>
    <name evidence="1" type="ORF">R2APBS1_3479</name>
</gene>
<dbReference type="SUPFAM" id="SSF55909">
    <property type="entry name" value="Pentein"/>
    <property type="match status" value="1"/>
</dbReference>
<evidence type="ECO:0000313" key="2">
    <source>
        <dbReference type="Proteomes" id="UP000011859"/>
    </source>
</evidence>
<sequence length="314" mass="32784" precursor="true">MSASAGSRRVITTSPTEFLDACAALAPLPEAAATARAAFLVAPAGFALAQESARDNRYMDLSRTVDPLRALAQHGALAQALRADVPVITFPGDPATPDAVFPNNVFATAPGRLIVGRMRHPVRQREAARADIRAFFGDLLGYDEIDLSGCSGLVAELTGSLVIDRVRGIGYCGIGERCNLAGAEAMHQAFGLRLTYCFELAASEYHTNVVLALLASRAAIIAADGFRDPAAAQAIAQACGGRAIWLSPAQKQAFAGNAITLSDERVWMSAGAAAALTDAQREALAGYGFALDAVALDEIEKAGGSLRCCVGEIY</sequence>
<dbReference type="KEGG" id="rhd:R2APBS1_3479"/>
<dbReference type="InterPro" id="IPR014541">
    <property type="entry name" value="Amdntrnsf_FN0238"/>
</dbReference>
<dbReference type="STRING" id="666685.R2APBS1_3479"/>
<evidence type="ECO:0008006" key="3">
    <source>
        <dbReference type="Google" id="ProtNLM"/>
    </source>
</evidence>
<dbReference type="Gene3D" id="3.75.10.10">
    <property type="entry name" value="L-arginine/glycine Amidinotransferase, Chain A"/>
    <property type="match status" value="1"/>
</dbReference>
<dbReference type="Pfam" id="PF19420">
    <property type="entry name" value="DDAH_eukar"/>
    <property type="match status" value="1"/>
</dbReference>
<dbReference type="PANTHER" id="PTHR43224">
    <property type="entry name" value="AMIDINOTRANSFERASE"/>
    <property type="match status" value="1"/>
</dbReference>
<dbReference type="HOGENOM" id="CLU_077407_0_0_6"/>